<gene>
    <name evidence="8" type="ORF">OSTQU699_LOCUS5218</name>
</gene>
<dbReference type="PANTHER" id="PTHR45644">
    <property type="entry name" value="AAA ATPASE, PUTATIVE (AFU_ORTHOLOGUE AFUA_2G12920)-RELATED-RELATED"/>
    <property type="match status" value="1"/>
</dbReference>
<dbReference type="Gene3D" id="3.40.50.300">
    <property type="entry name" value="P-loop containing nucleotide triphosphate hydrolases"/>
    <property type="match status" value="1"/>
</dbReference>
<feature type="compositionally biased region" description="Basic and acidic residues" evidence="6">
    <location>
        <begin position="642"/>
        <end position="652"/>
    </location>
</feature>
<dbReference type="SUPFAM" id="SSF52540">
    <property type="entry name" value="P-loop containing nucleoside triphosphate hydrolases"/>
    <property type="match status" value="1"/>
</dbReference>
<evidence type="ECO:0000256" key="1">
    <source>
        <dbReference type="ARBA" id="ARBA00004572"/>
    </source>
</evidence>
<evidence type="ECO:0000256" key="3">
    <source>
        <dbReference type="ARBA" id="ARBA00022787"/>
    </source>
</evidence>
<feature type="region of interest" description="Disordered" evidence="6">
    <location>
        <begin position="642"/>
        <end position="694"/>
    </location>
</feature>
<dbReference type="InterPro" id="IPR003959">
    <property type="entry name" value="ATPase_AAA_core"/>
</dbReference>
<dbReference type="GO" id="GO:0005524">
    <property type="term" value="F:ATP binding"/>
    <property type="evidence" value="ECO:0007669"/>
    <property type="project" value="UniProtKB-KW"/>
</dbReference>
<evidence type="ECO:0000259" key="7">
    <source>
        <dbReference type="SMART" id="SM00382"/>
    </source>
</evidence>
<keyword evidence="3" id="KW-1000">Mitochondrion outer membrane</keyword>
<dbReference type="Pfam" id="PF17862">
    <property type="entry name" value="AAA_lid_3"/>
    <property type="match status" value="1"/>
</dbReference>
<dbReference type="FunFam" id="3.40.50.300:FF:000416">
    <property type="entry name" value="p-loop nucleoside triphosphate hydrolase superfamily protein"/>
    <property type="match status" value="1"/>
</dbReference>
<feature type="domain" description="AAA+ ATPase" evidence="7">
    <location>
        <begin position="447"/>
        <end position="585"/>
    </location>
</feature>
<dbReference type="InterPro" id="IPR003593">
    <property type="entry name" value="AAA+_ATPase"/>
</dbReference>
<keyword evidence="2" id="KW-0547">Nucleotide-binding</keyword>
<name>A0A8S1IXN6_9CHLO</name>
<feature type="region of interest" description="Disordered" evidence="6">
    <location>
        <begin position="706"/>
        <end position="730"/>
    </location>
</feature>
<feature type="compositionally biased region" description="Polar residues" evidence="6">
    <location>
        <begin position="659"/>
        <end position="668"/>
    </location>
</feature>
<feature type="region of interest" description="Disordered" evidence="6">
    <location>
        <begin position="1"/>
        <end position="25"/>
    </location>
</feature>
<dbReference type="EMBL" id="CAJHUC010001127">
    <property type="protein sequence ID" value="CAD7699859.1"/>
    <property type="molecule type" value="Genomic_DNA"/>
</dbReference>
<dbReference type="InterPro" id="IPR051701">
    <property type="entry name" value="Mito_OM_Translocase_MSP1"/>
</dbReference>
<dbReference type="InterPro" id="IPR027417">
    <property type="entry name" value="P-loop_NTPase"/>
</dbReference>
<dbReference type="Pfam" id="PF00004">
    <property type="entry name" value="AAA"/>
    <property type="match status" value="1"/>
</dbReference>
<proteinExistence type="predicted"/>
<evidence type="ECO:0000256" key="6">
    <source>
        <dbReference type="SAM" id="MobiDB-lite"/>
    </source>
</evidence>
<dbReference type="InterPro" id="IPR056653">
    <property type="entry name" value="DUF7751"/>
</dbReference>
<evidence type="ECO:0000256" key="4">
    <source>
        <dbReference type="ARBA" id="ARBA00022840"/>
    </source>
</evidence>
<evidence type="ECO:0000256" key="5">
    <source>
        <dbReference type="ARBA" id="ARBA00023128"/>
    </source>
</evidence>
<keyword evidence="4" id="KW-0067">ATP-binding</keyword>
<evidence type="ECO:0000256" key="2">
    <source>
        <dbReference type="ARBA" id="ARBA00022741"/>
    </source>
</evidence>
<dbReference type="PROSITE" id="PS00674">
    <property type="entry name" value="AAA"/>
    <property type="match status" value="1"/>
</dbReference>
<dbReference type="GO" id="GO:0016887">
    <property type="term" value="F:ATP hydrolysis activity"/>
    <property type="evidence" value="ECO:0007669"/>
    <property type="project" value="InterPro"/>
</dbReference>
<comment type="caution">
    <text evidence="8">The sequence shown here is derived from an EMBL/GenBank/DDBJ whole genome shotgun (WGS) entry which is preliminary data.</text>
</comment>
<sequence>MGGYAASAAPPLGQAGTKEKGKGKPLARIFKKGDRVVYMGGAAGAPSVGLGLRSTGSHPAQLLHGMQGDVCNLGLISRNNREHQANRGPWHGCPGKVVLVWKDNPKKVGVRFDYAVPGGIDLDHLCEDGHGFFCSASDLKIESCRRSQEQEALAIDALFEVVEELAAEGPVTVVLKDVEKCVAGTGERYSHFKCRLDALHGPVLVVGLHASDARRDRAPGGLFSRLGPSPGALLELGFLDSLRWEDKAIQRSESSKAMKLLLHLMPNRCTLHAPLSEPLQADWKKLIEQDINLMREDSNRRRISSILIQCNVDCPEIQSVIIRDTTLRQDNAERLVGLAAAHCLKKTEQPEVVRGRLVLRAEDFVAAAEVYRDLQTEMMPSRLGLKEITTDNEYERRLLGEVVPPEEVGVGFDDIGALESVKRTLKEVVMLPLQRPELFARGQLLKPTKGVLLFGPPGTGKTMLAKAVAAESGANFINVSVATVASKWFGEGEKYVRALFSLAHKIAPSVIFIDEVDSLLGRRDKNGEHEAMRKIKNEFMASWDGLRTRESDRVLVLAATNRPMDLDEAVIRRMPRRLLVDLPNRNNRVKILNVILREEELDSCFSFDELAGMTEGYSGSDLKNMCLAAAFRPVRDHLAAEKRALSESKGENVTDEPTGPSSRSQGSDDVTMPEAERAAESSGEDNGPMLASGSMLREASGDLGQSTILSLKPSGSGVGQEEAAARGRRPTVKLRSITMEDLKEAMKEVGSSVSADAVSMTELRQWNEMYGEGGSRRATSLPYFL</sequence>
<dbReference type="SMART" id="SM00382">
    <property type="entry name" value="AAA"/>
    <property type="match status" value="1"/>
</dbReference>
<reference evidence="8" key="1">
    <citation type="submission" date="2020-12" db="EMBL/GenBank/DDBJ databases">
        <authorList>
            <person name="Iha C."/>
        </authorList>
    </citation>
    <scope>NUCLEOTIDE SEQUENCE</scope>
</reference>
<keyword evidence="9" id="KW-1185">Reference proteome</keyword>
<dbReference type="Gene3D" id="1.10.8.60">
    <property type="match status" value="1"/>
</dbReference>
<accession>A0A8S1IXN6</accession>
<dbReference type="InterPro" id="IPR041569">
    <property type="entry name" value="AAA_lid_3"/>
</dbReference>
<dbReference type="Proteomes" id="UP000708148">
    <property type="component" value="Unassembled WGS sequence"/>
</dbReference>
<organism evidence="8 9">
    <name type="scientific">Ostreobium quekettii</name>
    <dbReference type="NCBI Taxonomy" id="121088"/>
    <lineage>
        <taxon>Eukaryota</taxon>
        <taxon>Viridiplantae</taxon>
        <taxon>Chlorophyta</taxon>
        <taxon>core chlorophytes</taxon>
        <taxon>Ulvophyceae</taxon>
        <taxon>TCBD clade</taxon>
        <taxon>Bryopsidales</taxon>
        <taxon>Ostreobineae</taxon>
        <taxon>Ostreobiaceae</taxon>
        <taxon>Ostreobium</taxon>
    </lineage>
</organism>
<keyword evidence="5" id="KW-0496">Mitochondrion</keyword>
<dbReference type="AlphaFoldDB" id="A0A8S1IXN6"/>
<protein>
    <recommendedName>
        <fullName evidence="7">AAA+ ATPase domain-containing protein</fullName>
    </recommendedName>
</protein>
<dbReference type="PANTHER" id="PTHR45644:SF56">
    <property type="entry name" value="AAA ATPASE, PUTATIVE (AFU_ORTHOLOGUE AFUA_2G12920)-RELATED"/>
    <property type="match status" value="1"/>
</dbReference>
<evidence type="ECO:0000313" key="9">
    <source>
        <dbReference type="Proteomes" id="UP000708148"/>
    </source>
</evidence>
<dbReference type="OrthoDB" id="510888at2759"/>
<keyword evidence="3" id="KW-0472">Membrane</keyword>
<evidence type="ECO:0000313" key="8">
    <source>
        <dbReference type="EMBL" id="CAD7699859.1"/>
    </source>
</evidence>
<dbReference type="InterPro" id="IPR003960">
    <property type="entry name" value="ATPase_AAA_CS"/>
</dbReference>
<dbReference type="GO" id="GO:0005741">
    <property type="term" value="C:mitochondrial outer membrane"/>
    <property type="evidence" value="ECO:0007669"/>
    <property type="project" value="UniProtKB-SubCell"/>
</dbReference>
<comment type="subcellular location">
    <subcellularLocation>
        <location evidence="1">Mitochondrion outer membrane</location>
        <topology evidence="1">Single-pass membrane protein</topology>
    </subcellularLocation>
</comment>
<dbReference type="Pfam" id="PF24933">
    <property type="entry name" value="DUF7751"/>
    <property type="match status" value="1"/>
</dbReference>